<reference evidence="2 3" key="2">
    <citation type="submission" date="2014-03" db="EMBL/GenBank/DDBJ databases">
        <title>The Genome Sequence of Anncaliia algerae insect isolate PRA339.</title>
        <authorList>
            <consortium name="The Broad Institute Genome Sequencing Platform"/>
            <consortium name="The Broad Institute Genome Sequencing Center for Infectious Disease"/>
            <person name="Cuomo C."/>
            <person name="Becnel J."/>
            <person name="Sanscrainte N."/>
            <person name="Walker B."/>
            <person name="Young S.K."/>
            <person name="Zeng Q."/>
            <person name="Gargeya S."/>
            <person name="Fitzgerald M."/>
            <person name="Haas B."/>
            <person name="Abouelleil A."/>
            <person name="Alvarado L."/>
            <person name="Arachchi H.M."/>
            <person name="Berlin A.M."/>
            <person name="Chapman S.B."/>
            <person name="Dewar J."/>
            <person name="Goldberg J."/>
            <person name="Griggs A."/>
            <person name="Gujja S."/>
            <person name="Hansen M."/>
            <person name="Howarth C."/>
            <person name="Imamovic A."/>
            <person name="Larimer J."/>
            <person name="McCowan C."/>
            <person name="Murphy C."/>
            <person name="Neiman D."/>
            <person name="Pearson M."/>
            <person name="Priest M."/>
            <person name="Roberts A."/>
            <person name="Saif S."/>
            <person name="Shea T."/>
            <person name="Sisk P."/>
            <person name="Sykes S."/>
            <person name="Wortman J."/>
            <person name="Nusbaum C."/>
            <person name="Birren B."/>
        </authorList>
    </citation>
    <scope>NUCLEOTIDE SEQUENCE [LARGE SCALE GENOMIC DNA]</scope>
    <source>
        <strain evidence="2 3">PRA339</strain>
    </source>
</reference>
<accession>A0A059F4N4</accession>
<dbReference type="AlphaFoldDB" id="A0A059F4N4"/>
<keyword evidence="3" id="KW-1185">Reference proteome</keyword>
<proteinExistence type="predicted"/>
<reference evidence="3" key="1">
    <citation type="submission" date="2013-02" db="EMBL/GenBank/DDBJ databases">
        <authorList>
            <consortium name="The Broad Institute Genome Sequencing Platform"/>
            <person name="Cuomo C."/>
            <person name="Becnel J."/>
            <person name="Sanscrainte N."/>
            <person name="Walker B."/>
            <person name="Young S.K."/>
            <person name="Zeng Q."/>
            <person name="Gargeya S."/>
            <person name="Fitzgerald M."/>
            <person name="Haas B."/>
            <person name="Abouelleil A."/>
            <person name="Alvarado L."/>
            <person name="Arachchi H.M."/>
            <person name="Berlin A.M."/>
            <person name="Chapman S.B."/>
            <person name="Dewar J."/>
            <person name="Goldberg J."/>
            <person name="Griggs A."/>
            <person name="Gujja S."/>
            <person name="Hansen M."/>
            <person name="Howarth C."/>
            <person name="Imamovic A."/>
            <person name="Larimer J."/>
            <person name="McCowan C."/>
            <person name="Murphy C."/>
            <person name="Neiman D."/>
            <person name="Pearson M."/>
            <person name="Priest M."/>
            <person name="Roberts A."/>
            <person name="Saif S."/>
            <person name="Shea T."/>
            <person name="Sisk P."/>
            <person name="Sykes S."/>
            <person name="Wortman J."/>
            <person name="Nusbaum C."/>
            <person name="Birren B."/>
        </authorList>
    </citation>
    <scope>NUCLEOTIDE SEQUENCE [LARGE SCALE GENOMIC DNA]</scope>
    <source>
        <strain evidence="3">PRA339</strain>
    </source>
</reference>
<dbReference type="EMBL" id="KK365135">
    <property type="protein sequence ID" value="KCZ81931.1"/>
    <property type="molecule type" value="Genomic_DNA"/>
</dbReference>
<dbReference type="SMART" id="SM01126">
    <property type="entry name" value="DDE_Tnp_IS1595"/>
    <property type="match status" value="1"/>
</dbReference>
<dbReference type="Pfam" id="PF12762">
    <property type="entry name" value="DDE_Tnp_IS1595"/>
    <property type="match status" value="1"/>
</dbReference>
<dbReference type="HOGENOM" id="CLU_044348_8_0_1"/>
<feature type="domain" description="ISXO2-like transposase" evidence="1">
    <location>
        <begin position="2"/>
        <end position="121"/>
    </location>
</feature>
<dbReference type="PANTHER" id="PTHR47163:SF2">
    <property type="entry name" value="SI:DKEY-17M8.2"/>
    <property type="match status" value="1"/>
</dbReference>
<dbReference type="VEuPathDB" id="MicrosporidiaDB:H312_00692"/>
<evidence type="ECO:0000259" key="1">
    <source>
        <dbReference type="SMART" id="SM01126"/>
    </source>
</evidence>
<feature type="non-terminal residue" evidence="2">
    <location>
        <position position="1"/>
    </location>
</feature>
<name>A0A059F4N4_9MICR</name>
<organism evidence="2 3">
    <name type="scientific">Anncaliia algerae PRA339</name>
    <dbReference type="NCBI Taxonomy" id="1288291"/>
    <lineage>
        <taxon>Eukaryota</taxon>
        <taxon>Fungi</taxon>
        <taxon>Fungi incertae sedis</taxon>
        <taxon>Microsporidia</taxon>
        <taxon>Tubulinosematoidea</taxon>
        <taxon>Tubulinosematidae</taxon>
        <taxon>Anncaliia</taxon>
    </lineage>
</organism>
<dbReference type="InterPro" id="IPR053164">
    <property type="entry name" value="IS1016-like_transposase"/>
</dbReference>
<protein>
    <recommendedName>
        <fullName evidence="1">ISXO2-like transposase domain-containing protein</fullName>
    </recommendedName>
</protein>
<evidence type="ECO:0000313" key="3">
    <source>
        <dbReference type="Proteomes" id="UP000030655"/>
    </source>
</evidence>
<sequence length="121" mass="13896">RTMLNYKCKSRRGGSLHNRTDSLCIVEYKERIVRAFACVIPNKEASTLIPIITRNVANNSIIWTDEQRSYSCLSNFNFTQDSVCHKYRFITDEGVNTQAVESFNNELKSAIKARKGLKTEK</sequence>
<dbReference type="InterPro" id="IPR024445">
    <property type="entry name" value="Tnp_ISXO2-like"/>
</dbReference>
<gene>
    <name evidence="2" type="ORF">H312_00692</name>
</gene>
<dbReference type="Proteomes" id="UP000030655">
    <property type="component" value="Unassembled WGS sequence"/>
</dbReference>
<evidence type="ECO:0000313" key="2">
    <source>
        <dbReference type="EMBL" id="KCZ81931.1"/>
    </source>
</evidence>
<dbReference type="PANTHER" id="PTHR47163">
    <property type="entry name" value="DDE_TNP_IS1595 DOMAIN-CONTAINING PROTEIN"/>
    <property type="match status" value="1"/>
</dbReference>